<dbReference type="AlphaFoldDB" id="A0A9D4GZA2"/>
<keyword evidence="2" id="KW-1185">Reference proteome</keyword>
<accession>A0A9D4GZA2</accession>
<comment type="caution">
    <text evidence="1">The sequence shown here is derived from an EMBL/GenBank/DDBJ whole genome shotgun (WGS) entry which is preliminary data.</text>
</comment>
<name>A0A9D4GZA2_DREPO</name>
<evidence type="ECO:0000313" key="1">
    <source>
        <dbReference type="EMBL" id="KAH3824144.1"/>
    </source>
</evidence>
<dbReference type="EMBL" id="JAIWYP010000005">
    <property type="protein sequence ID" value="KAH3824144.1"/>
    <property type="molecule type" value="Genomic_DNA"/>
</dbReference>
<reference evidence="1" key="2">
    <citation type="submission" date="2020-11" db="EMBL/GenBank/DDBJ databases">
        <authorList>
            <person name="McCartney M.A."/>
            <person name="Auch B."/>
            <person name="Kono T."/>
            <person name="Mallez S."/>
            <person name="Becker A."/>
            <person name="Gohl D.M."/>
            <person name="Silverstein K.A.T."/>
            <person name="Koren S."/>
            <person name="Bechman K.B."/>
            <person name="Herman A."/>
            <person name="Abrahante J.E."/>
            <person name="Garbe J."/>
        </authorList>
    </citation>
    <scope>NUCLEOTIDE SEQUENCE</scope>
    <source>
        <strain evidence="1">Duluth1</strain>
        <tissue evidence="1">Whole animal</tissue>
    </source>
</reference>
<dbReference type="Proteomes" id="UP000828390">
    <property type="component" value="Unassembled WGS sequence"/>
</dbReference>
<reference evidence="1" key="1">
    <citation type="journal article" date="2019" name="bioRxiv">
        <title>The Genome of the Zebra Mussel, Dreissena polymorpha: A Resource for Invasive Species Research.</title>
        <authorList>
            <person name="McCartney M.A."/>
            <person name="Auch B."/>
            <person name="Kono T."/>
            <person name="Mallez S."/>
            <person name="Zhang Y."/>
            <person name="Obille A."/>
            <person name="Becker A."/>
            <person name="Abrahante J.E."/>
            <person name="Garbe J."/>
            <person name="Badalamenti J.P."/>
            <person name="Herman A."/>
            <person name="Mangelson H."/>
            <person name="Liachko I."/>
            <person name="Sullivan S."/>
            <person name="Sone E.D."/>
            <person name="Koren S."/>
            <person name="Silverstein K.A.T."/>
            <person name="Beckman K.B."/>
            <person name="Gohl D.M."/>
        </authorList>
    </citation>
    <scope>NUCLEOTIDE SEQUENCE</scope>
    <source>
        <strain evidence="1">Duluth1</strain>
        <tissue evidence="1">Whole animal</tissue>
    </source>
</reference>
<organism evidence="1 2">
    <name type="scientific">Dreissena polymorpha</name>
    <name type="common">Zebra mussel</name>
    <name type="synonym">Mytilus polymorpha</name>
    <dbReference type="NCBI Taxonomy" id="45954"/>
    <lineage>
        <taxon>Eukaryota</taxon>
        <taxon>Metazoa</taxon>
        <taxon>Spiralia</taxon>
        <taxon>Lophotrochozoa</taxon>
        <taxon>Mollusca</taxon>
        <taxon>Bivalvia</taxon>
        <taxon>Autobranchia</taxon>
        <taxon>Heteroconchia</taxon>
        <taxon>Euheterodonta</taxon>
        <taxon>Imparidentia</taxon>
        <taxon>Neoheterodontei</taxon>
        <taxon>Myida</taxon>
        <taxon>Dreissenoidea</taxon>
        <taxon>Dreissenidae</taxon>
        <taxon>Dreissena</taxon>
    </lineage>
</organism>
<gene>
    <name evidence="1" type="ORF">DPMN_125973</name>
</gene>
<proteinExistence type="predicted"/>
<protein>
    <submittedName>
        <fullName evidence="1">Uncharacterized protein</fullName>
    </submittedName>
</protein>
<sequence>MTLGIHQEVGKIEMTLGTHLEIGGRSEAETLGMIITKIRRDTTVGHIMEAGILTVIKDNKLFAGFGMFKAGTVTDFQIIIVLENTV</sequence>
<evidence type="ECO:0000313" key="2">
    <source>
        <dbReference type="Proteomes" id="UP000828390"/>
    </source>
</evidence>